<protein>
    <submittedName>
        <fullName evidence="2">Uncharacterized protein</fullName>
    </submittedName>
</protein>
<dbReference type="EMBL" id="CAJNOU010001690">
    <property type="protein sequence ID" value="CAF1240331.1"/>
    <property type="molecule type" value="Genomic_DNA"/>
</dbReference>
<feature type="region of interest" description="Disordered" evidence="1">
    <location>
        <begin position="1"/>
        <end position="43"/>
    </location>
</feature>
<feature type="compositionally biased region" description="Polar residues" evidence="1">
    <location>
        <begin position="26"/>
        <end position="43"/>
    </location>
</feature>
<name>A0A814Z854_9BILA</name>
<proteinExistence type="predicted"/>
<sequence length="200" mass="22678">MLVSTSMSNPTVSSTPISATAKRGPNDTSGISDSNMQVRPQNHQTTRIFTSSNTPNKRHRGANPLRSNQVEMINGEQQQNGLEFHNHYEVTNGIEPVAIDKFNYTLIYEAFFGGIAAFRSPDILARYKLIRTYDHVAAELNPHGVRILMSKYDYNLDGINTTNYILHNIVFYKLFTLINVTLPGEPFEHIHTRLNIKNKK</sequence>
<dbReference type="AlphaFoldDB" id="A0A814Z854"/>
<gene>
    <name evidence="2" type="ORF">SEV965_LOCUS23185</name>
</gene>
<evidence type="ECO:0000313" key="3">
    <source>
        <dbReference type="Proteomes" id="UP000663889"/>
    </source>
</evidence>
<accession>A0A814Z854</accession>
<dbReference type="Proteomes" id="UP000663889">
    <property type="component" value="Unassembled WGS sequence"/>
</dbReference>
<feature type="compositionally biased region" description="Polar residues" evidence="1">
    <location>
        <begin position="1"/>
        <end position="18"/>
    </location>
</feature>
<organism evidence="2 3">
    <name type="scientific">Rotaria sordida</name>
    <dbReference type="NCBI Taxonomy" id="392033"/>
    <lineage>
        <taxon>Eukaryota</taxon>
        <taxon>Metazoa</taxon>
        <taxon>Spiralia</taxon>
        <taxon>Gnathifera</taxon>
        <taxon>Rotifera</taxon>
        <taxon>Eurotatoria</taxon>
        <taxon>Bdelloidea</taxon>
        <taxon>Philodinida</taxon>
        <taxon>Philodinidae</taxon>
        <taxon>Rotaria</taxon>
    </lineage>
</organism>
<evidence type="ECO:0000256" key="1">
    <source>
        <dbReference type="SAM" id="MobiDB-lite"/>
    </source>
</evidence>
<reference evidence="2" key="1">
    <citation type="submission" date="2021-02" db="EMBL/GenBank/DDBJ databases">
        <authorList>
            <person name="Nowell W R."/>
        </authorList>
    </citation>
    <scope>NUCLEOTIDE SEQUENCE</scope>
</reference>
<evidence type="ECO:0000313" key="2">
    <source>
        <dbReference type="EMBL" id="CAF1240331.1"/>
    </source>
</evidence>
<comment type="caution">
    <text evidence="2">The sequence shown here is derived from an EMBL/GenBank/DDBJ whole genome shotgun (WGS) entry which is preliminary data.</text>
</comment>